<accession>W2SWP5</accession>
<protein>
    <submittedName>
        <fullName evidence="1">Uncharacterized protein</fullName>
    </submittedName>
</protein>
<dbReference type="KEGG" id="nai:NECAME_13147"/>
<evidence type="ECO:0000313" key="2">
    <source>
        <dbReference type="Proteomes" id="UP000053676"/>
    </source>
</evidence>
<reference evidence="2" key="1">
    <citation type="journal article" date="2014" name="Nat. Genet.">
        <title>Genome of the human hookworm Necator americanus.</title>
        <authorList>
            <person name="Tang Y.T."/>
            <person name="Gao X."/>
            <person name="Rosa B.A."/>
            <person name="Abubucker S."/>
            <person name="Hallsworth-Pepin K."/>
            <person name="Martin J."/>
            <person name="Tyagi R."/>
            <person name="Heizer E."/>
            <person name="Zhang X."/>
            <person name="Bhonagiri-Palsikar V."/>
            <person name="Minx P."/>
            <person name="Warren W.C."/>
            <person name="Wang Q."/>
            <person name="Zhan B."/>
            <person name="Hotez P.J."/>
            <person name="Sternberg P.W."/>
            <person name="Dougall A."/>
            <person name="Gaze S.T."/>
            <person name="Mulvenna J."/>
            <person name="Sotillo J."/>
            <person name="Ranganathan S."/>
            <person name="Rabelo E.M."/>
            <person name="Wilson R.K."/>
            <person name="Felgner P.L."/>
            <person name="Bethony J."/>
            <person name="Hawdon J.M."/>
            <person name="Gasser R.B."/>
            <person name="Loukas A."/>
            <person name="Mitreva M."/>
        </authorList>
    </citation>
    <scope>NUCLEOTIDE SEQUENCE [LARGE SCALE GENOMIC DNA]</scope>
</reference>
<name>W2SWP5_NECAM</name>
<sequence length="72" mass="8022">MILLNVDNLGNPAEVTSQLKRITRHSNSANPAYSSREYLWSAMKDSSTTSVAYNTASVMNQLNTEQTRRISS</sequence>
<gene>
    <name evidence="1" type="ORF">NECAME_13147</name>
</gene>
<proteinExistence type="predicted"/>
<dbReference type="AlphaFoldDB" id="W2SWP5"/>
<dbReference type="Proteomes" id="UP000053676">
    <property type="component" value="Unassembled WGS sequence"/>
</dbReference>
<keyword evidence="2" id="KW-1185">Reference proteome</keyword>
<evidence type="ECO:0000313" key="1">
    <source>
        <dbReference type="EMBL" id="ETN74184.1"/>
    </source>
</evidence>
<organism evidence="1 2">
    <name type="scientific">Necator americanus</name>
    <name type="common">Human hookworm</name>
    <dbReference type="NCBI Taxonomy" id="51031"/>
    <lineage>
        <taxon>Eukaryota</taxon>
        <taxon>Metazoa</taxon>
        <taxon>Ecdysozoa</taxon>
        <taxon>Nematoda</taxon>
        <taxon>Chromadorea</taxon>
        <taxon>Rhabditida</taxon>
        <taxon>Rhabditina</taxon>
        <taxon>Rhabditomorpha</taxon>
        <taxon>Strongyloidea</taxon>
        <taxon>Ancylostomatidae</taxon>
        <taxon>Bunostominae</taxon>
        <taxon>Necator</taxon>
    </lineage>
</organism>
<dbReference type="EMBL" id="KI660380">
    <property type="protein sequence ID" value="ETN74184.1"/>
    <property type="molecule type" value="Genomic_DNA"/>
</dbReference>